<dbReference type="InterPro" id="IPR005757">
    <property type="entry name" value="Mpl"/>
</dbReference>
<dbReference type="SUPFAM" id="SSF51984">
    <property type="entry name" value="MurCD N-terminal domain"/>
    <property type="match status" value="1"/>
</dbReference>
<dbReference type="InterPro" id="IPR036615">
    <property type="entry name" value="Mur_ligase_C_dom_sf"/>
</dbReference>
<dbReference type="Pfam" id="PF02875">
    <property type="entry name" value="Mur_ligase_C"/>
    <property type="match status" value="1"/>
</dbReference>
<reference evidence="19 20" key="1">
    <citation type="submission" date="2020-08" db="EMBL/GenBank/DDBJ databases">
        <title>Genomic Encyclopedia of Type Strains, Phase IV (KMG-IV): sequencing the most valuable type-strain genomes for metagenomic binning, comparative biology and taxonomic classification.</title>
        <authorList>
            <person name="Goeker M."/>
        </authorList>
    </citation>
    <scope>NUCLEOTIDE SEQUENCE [LARGE SCALE GENOMIC DNA]</scope>
    <source>
        <strain evidence="19 20">DSM 28570</strain>
    </source>
</reference>
<protein>
    <recommendedName>
        <fullName evidence="3 14">UDP-N-acetylmuramate--L-alanine ligase</fullName>
        <ecNumber evidence="3 14">6.3.2.8</ecNumber>
    </recommendedName>
</protein>
<evidence type="ECO:0000256" key="7">
    <source>
        <dbReference type="ARBA" id="ARBA00022741"/>
    </source>
</evidence>
<dbReference type="Gene3D" id="3.90.190.20">
    <property type="entry name" value="Mur ligase, C-terminal domain"/>
    <property type="match status" value="1"/>
</dbReference>
<dbReference type="InterPro" id="IPR013221">
    <property type="entry name" value="Mur_ligase_cen"/>
</dbReference>
<dbReference type="InterPro" id="IPR036565">
    <property type="entry name" value="Mur-like_cat_sf"/>
</dbReference>
<dbReference type="UniPathway" id="UPA00219"/>
<keyword evidence="6" id="KW-0132">Cell division</keyword>
<evidence type="ECO:0000256" key="1">
    <source>
        <dbReference type="ARBA" id="ARBA00004496"/>
    </source>
</evidence>
<evidence type="ECO:0000313" key="20">
    <source>
        <dbReference type="Proteomes" id="UP000539642"/>
    </source>
</evidence>
<dbReference type="RefSeq" id="WP_183347633.1">
    <property type="nucleotide sequence ID" value="NZ_JACHEO010000001.1"/>
</dbReference>
<dbReference type="PANTHER" id="PTHR43445">
    <property type="entry name" value="UDP-N-ACETYLMURAMATE--L-ALANINE LIGASE-RELATED"/>
    <property type="match status" value="1"/>
</dbReference>
<evidence type="ECO:0000256" key="12">
    <source>
        <dbReference type="ARBA" id="ARBA00023316"/>
    </source>
</evidence>
<dbReference type="GO" id="GO:0005737">
    <property type="term" value="C:cytoplasm"/>
    <property type="evidence" value="ECO:0007669"/>
    <property type="project" value="UniProtKB-SubCell"/>
</dbReference>
<dbReference type="Proteomes" id="UP000539642">
    <property type="component" value="Unassembled WGS sequence"/>
</dbReference>
<dbReference type="EC" id="6.3.2.8" evidence="3 14"/>
<dbReference type="GO" id="GO:0008360">
    <property type="term" value="P:regulation of cell shape"/>
    <property type="evidence" value="ECO:0007669"/>
    <property type="project" value="UniProtKB-KW"/>
</dbReference>
<keyword evidence="12" id="KW-0961">Cell wall biogenesis/degradation</keyword>
<evidence type="ECO:0000256" key="11">
    <source>
        <dbReference type="ARBA" id="ARBA00023306"/>
    </source>
</evidence>
<evidence type="ECO:0000256" key="5">
    <source>
        <dbReference type="ARBA" id="ARBA00022598"/>
    </source>
</evidence>
<feature type="transmembrane region" description="Helical" evidence="15">
    <location>
        <begin position="12"/>
        <end position="34"/>
    </location>
</feature>
<evidence type="ECO:0000256" key="3">
    <source>
        <dbReference type="ARBA" id="ARBA00012211"/>
    </source>
</evidence>
<evidence type="ECO:0000256" key="10">
    <source>
        <dbReference type="ARBA" id="ARBA00022984"/>
    </source>
</evidence>
<evidence type="ECO:0000259" key="18">
    <source>
        <dbReference type="Pfam" id="PF08245"/>
    </source>
</evidence>
<dbReference type="Gene3D" id="3.40.50.720">
    <property type="entry name" value="NAD(P)-binding Rossmann-like Domain"/>
    <property type="match status" value="1"/>
</dbReference>
<dbReference type="NCBIfam" id="TIGR01081">
    <property type="entry name" value="mpl"/>
    <property type="match status" value="1"/>
</dbReference>
<evidence type="ECO:0000256" key="14">
    <source>
        <dbReference type="NCBIfam" id="TIGR01082"/>
    </source>
</evidence>
<evidence type="ECO:0000259" key="17">
    <source>
        <dbReference type="Pfam" id="PF02875"/>
    </source>
</evidence>
<dbReference type="SUPFAM" id="SSF53623">
    <property type="entry name" value="MurD-like peptide ligases, catalytic domain"/>
    <property type="match status" value="1"/>
</dbReference>
<keyword evidence="5 19" id="KW-0436">Ligase</keyword>
<dbReference type="InterPro" id="IPR000713">
    <property type="entry name" value="Mur_ligase_N"/>
</dbReference>
<feature type="domain" description="Mur ligase C-terminal" evidence="17">
    <location>
        <begin position="329"/>
        <end position="462"/>
    </location>
</feature>
<dbReference type="InterPro" id="IPR004101">
    <property type="entry name" value="Mur_ligase_C"/>
</dbReference>
<comment type="pathway">
    <text evidence="2">Cell wall biogenesis; peptidoglycan biosynthesis.</text>
</comment>
<dbReference type="Pfam" id="PF01225">
    <property type="entry name" value="Mur_ligase"/>
    <property type="match status" value="1"/>
</dbReference>
<keyword evidence="11" id="KW-0131">Cell cycle</keyword>
<gene>
    <name evidence="19" type="ORF">HNQ81_000338</name>
</gene>
<keyword evidence="10" id="KW-0573">Peptidoglycan synthesis</keyword>
<comment type="catalytic activity">
    <reaction evidence="13">
        <text>UDP-N-acetyl-alpha-D-muramate + L-alanine + ATP = UDP-N-acetyl-alpha-D-muramoyl-L-alanine + ADP + phosphate + H(+)</text>
        <dbReference type="Rhea" id="RHEA:23372"/>
        <dbReference type="ChEBI" id="CHEBI:15378"/>
        <dbReference type="ChEBI" id="CHEBI:30616"/>
        <dbReference type="ChEBI" id="CHEBI:43474"/>
        <dbReference type="ChEBI" id="CHEBI:57972"/>
        <dbReference type="ChEBI" id="CHEBI:70757"/>
        <dbReference type="ChEBI" id="CHEBI:83898"/>
        <dbReference type="ChEBI" id="CHEBI:456216"/>
        <dbReference type="EC" id="6.3.2.8"/>
    </reaction>
</comment>
<evidence type="ECO:0000256" key="8">
    <source>
        <dbReference type="ARBA" id="ARBA00022840"/>
    </source>
</evidence>
<keyword evidence="15" id="KW-0812">Transmembrane</keyword>
<dbReference type="GO" id="GO:0005524">
    <property type="term" value="F:ATP binding"/>
    <property type="evidence" value="ECO:0007669"/>
    <property type="project" value="UniProtKB-KW"/>
</dbReference>
<accession>A0A840V087</accession>
<feature type="domain" description="Mur ligase N-terminal catalytic" evidence="16">
    <location>
        <begin position="15"/>
        <end position="112"/>
    </location>
</feature>
<feature type="domain" description="Mur ligase central" evidence="18">
    <location>
        <begin position="121"/>
        <end position="306"/>
    </location>
</feature>
<keyword evidence="15" id="KW-0472">Membrane</keyword>
<dbReference type="AlphaFoldDB" id="A0A840V087"/>
<sequence length="482" mass="52187">MIDPELNHAPDHIGHIHLMGICGTAMAALAGMLLQSGYRITGSDREVYPPMSDFLARLGIEACSGYRAENLTPRPDLVVVGNVITKVNPEAEALAKAGIPYLSLPQALAHFFIGSRTSLVVAGTHGKTTTASLLASSLFRAGLDPTFMIGGIVREFDGNFRLGHGPYFVAEGDEYDTAFFDKGSKFLHYQPKIAILTSIEFDHADIFADLQAIKATFRRFVRLIPADGLLVACLDDPNVAAIAAEARCPVEGYGLDRSLPWSLADVRVEEGLTRFAAYRHDRRWAELTVRLPGRHNCLNGLAVAAVLHHLGLDQAAIEAGLATFGGVKRRQEVRGVEAGVTVIDDFAHHPTAVRETLAALQAAYSGRRLVAVFEPRTNSSRRAIFQQDYVRAFDAADAVLLREPLPLANVAPGDLFSSAQLAADLRRNGRQEARAFADTDSLLAHLGAVLVAGDVVAVLSNGGFDNIHVRLLELLRQRNHPV</sequence>
<evidence type="ECO:0000256" key="15">
    <source>
        <dbReference type="SAM" id="Phobius"/>
    </source>
</evidence>
<dbReference type="GO" id="GO:0051301">
    <property type="term" value="P:cell division"/>
    <property type="evidence" value="ECO:0007669"/>
    <property type="project" value="UniProtKB-KW"/>
</dbReference>
<evidence type="ECO:0000313" key="19">
    <source>
        <dbReference type="EMBL" id="MBB5346631.1"/>
    </source>
</evidence>
<evidence type="ECO:0000256" key="4">
    <source>
        <dbReference type="ARBA" id="ARBA00022490"/>
    </source>
</evidence>
<dbReference type="GO" id="GO:0008763">
    <property type="term" value="F:UDP-N-acetylmuramate-L-alanine ligase activity"/>
    <property type="evidence" value="ECO:0007669"/>
    <property type="project" value="UniProtKB-UniRule"/>
</dbReference>
<proteinExistence type="predicted"/>
<dbReference type="Pfam" id="PF08245">
    <property type="entry name" value="Mur_ligase_M"/>
    <property type="match status" value="1"/>
</dbReference>
<keyword evidence="8" id="KW-0067">ATP-binding</keyword>
<dbReference type="SUPFAM" id="SSF53244">
    <property type="entry name" value="MurD-like peptide ligases, peptide-binding domain"/>
    <property type="match status" value="1"/>
</dbReference>
<keyword evidence="7" id="KW-0547">Nucleotide-binding</keyword>
<keyword evidence="15" id="KW-1133">Transmembrane helix</keyword>
<dbReference type="InterPro" id="IPR050061">
    <property type="entry name" value="MurCDEF_pg_biosynth"/>
</dbReference>
<comment type="caution">
    <text evidence="19">The sequence shown here is derived from an EMBL/GenBank/DDBJ whole genome shotgun (WGS) entry which is preliminary data.</text>
</comment>
<organism evidence="19 20">
    <name type="scientific">Desulfoprunum benzoelyticum</name>
    <dbReference type="NCBI Taxonomy" id="1506996"/>
    <lineage>
        <taxon>Bacteria</taxon>
        <taxon>Pseudomonadati</taxon>
        <taxon>Thermodesulfobacteriota</taxon>
        <taxon>Desulfobulbia</taxon>
        <taxon>Desulfobulbales</taxon>
        <taxon>Desulfobulbaceae</taxon>
        <taxon>Desulfoprunum</taxon>
    </lineage>
</organism>
<evidence type="ECO:0000256" key="13">
    <source>
        <dbReference type="ARBA" id="ARBA00047833"/>
    </source>
</evidence>
<dbReference type="EMBL" id="JACHEO010000001">
    <property type="protein sequence ID" value="MBB5346631.1"/>
    <property type="molecule type" value="Genomic_DNA"/>
</dbReference>
<name>A0A840V087_9BACT</name>
<comment type="subcellular location">
    <subcellularLocation>
        <location evidence="1">Cytoplasm</location>
    </subcellularLocation>
</comment>
<evidence type="ECO:0000256" key="6">
    <source>
        <dbReference type="ARBA" id="ARBA00022618"/>
    </source>
</evidence>
<dbReference type="NCBIfam" id="TIGR01082">
    <property type="entry name" value="murC"/>
    <property type="match status" value="1"/>
</dbReference>
<keyword evidence="4" id="KW-0963">Cytoplasm</keyword>
<keyword evidence="9" id="KW-0133">Cell shape</keyword>
<dbReference type="GO" id="GO:0009252">
    <property type="term" value="P:peptidoglycan biosynthetic process"/>
    <property type="evidence" value="ECO:0007669"/>
    <property type="project" value="UniProtKB-UniRule"/>
</dbReference>
<keyword evidence="20" id="KW-1185">Reference proteome</keyword>
<evidence type="ECO:0000256" key="2">
    <source>
        <dbReference type="ARBA" id="ARBA00004752"/>
    </source>
</evidence>
<dbReference type="GO" id="GO:0071555">
    <property type="term" value="P:cell wall organization"/>
    <property type="evidence" value="ECO:0007669"/>
    <property type="project" value="UniProtKB-KW"/>
</dbReference>
<evidence type="ECO:0000256" key="9">
    <source>
        <dbReference type="ARBA" id="ARBA00022960"/>
    </source>
</evidence>
<dbReference type="PANTHER" id="PTHR43445:SF5">
    <property type="entry name" value="UDP-N-ACETYLMURAMATE--L-ALANYL-GAMMA-D-GLUTAMYL-MESO-2,6-DIAMINOHEPTANDIOATE LIGASE"/>
    <property type="match status" value="1"/>
</dbReference>
<dbReference type="Gene3D" id="3.40.1190.10">
    <property type="entry name" value="Mur-like, catalytic domain"/>
    <property type="match status" value="1"/>
</dbReference>
<dbReference type="InterPro" id="IPR005758">
    <property type="entry name" value="UDP-N-AcMur_Ala_ligase_MurC"/>
</dbReference>
<evidence type="ECO:0000259" key="16">
    <source>
        <dbReference type="Pfam" id="PF01225"/>
    </source>
</evidence>